<evidence type="ECO:0000259" key="5">
    <source>
        <dbReference type="Pfam" id="PF25106"/>
    </source>
</evidence>
<proteinExistence type="predicted"/>
<dbReference type="AlphaFoldDB" id="A0A915BZJ6"/>
<dbReference type="PANTHER" id="PTHR14905">
    <property type="entry name" value="NG37"/>
    <property type="match status" value="1"/>
</dbReference>
<comment type="subcellular location">
    <subcellularLocation>
        <location evidence="1">Secreted</location>
    </subcellularLocation>
</comment>
<organism evidence="6 7">
    <name type="scientific">Parascaris univalens</name>
    <name type="common">Nematode worm</name>
    <dbReference type="NCBI Taxonomy" id="6257"/>
    <lineage>
        <taxon>Eukaryota</taxon>
        <taxon>Metazoa</taxon>
        <taxon>Ecdysozoa</taxon>
        <taxon>Nematoda</taxon>
        <taxon>Chromadorea</taxon>
        <taxon>Rhabditida</taxon>
        <taxon>Spirurina</taxon>
        <taxon>Ascaridomorpha</taxon>
        <taxon>Ascaridoidea</taxon>
        <taxon>Ascarididae</taxon>
        <taxon>Parascaris</taxon>
    </lineage>
</organism>
<dbReference type="InterPro" id="IPR056861">
    <property type="entry name" value="HMCN1-like_VWA"/>
</dbReference>
<dbReference type="WBParaSite" id="PgR068_g049_t01">
    <property type="protein sequence ID" value="PgR068_g049_t01"/>
    <property type="gene ID" value="PgR068_g049"/>
</dbReference>
<dbReference type="SUPFAM" id="SSF53300">
    <property type="entry name" value="vWA-like"/>
    <property type="match status" value="1"/>
</dbReference>
<keyword evidence="3" id="KW-0732">Signal</keyword>
<dbReference type="Proteomes" id="UP000887569">
    <property type="component" value="Unplaced"/>
</dbReference>
<feature type="domain" description="Hemicentin-1-like von Willebrand factor A" evidence="5">
    <location>
        <begin position="1"/>
        <end position="79"/>
    </location>
</feature>
<accession>A0A915BZJ6</accession>
<protein>
    <recommendedName>
        <fullName evidence="5">Hemicentin-1-like von Willebrand factor A domain-containing protein</fullName>
    </recommendedName>
</protein>
<reference evidence="7" key="1">
    <citation type="submission" date="2022-11" db="UniProtKB">
        <authorList>
            <consortium name="WormBaseParasite"/>
        </authorList>
    </citation>
    <scope>IDENTIFICATION</scope>
</reference>
<dbReference type="InterPro" id="IPR036465">
    <property type="entry name" value="vWFA_dom_sf"/>
</dbReference>
<evidence type="ECO:0000256" key="1">
    <source>
        <dbReference type="ARBA" id="ARBA00004613"/>
    </source>
</evidence>
<evidence type="ECO:0000313" key="7">
    <source>
        <dbReference type="WBParaSite" id="PgR068_g049_t01"/>
    </source>
</evidence>
<evidence type="ECO:0000256" key="4">
    <source>
        <dbReference type="SAM" id="MobiDB-lite"/>
    </source>
</evidence>
<dbReference type="PANTHER" id="PTHR14905:SF7">
    <property type="entry name" value="VON WILLEBRAND FACTOR A DOMAIN-CONTAINING PROTEIN 7"/>
    <property type="match status" value="1"/>
</dbReference>
<dbReference type="InterPro" id="IPR052577">
    <property type="entry name" value="VWA7"/>
</dbReference>
<keyword evidence="6" id="KW-1185">Reference proteome</keyword>
<keyword evidence="2" id="KW-0964">Secreted</keyword>
<sequence length="99" mass="10519">GVGPVFATTDSNAFQRHLNSVHVVGGGDCPEMTLSGIQLALETALPSSFIYVFTDARSKDYHLEDQILNLIQEKQSSVSASDSCEGRSTPISVVFGSGK</sequence>
<evidence type="ECO:0000256" key="3">
    <source>
        <dbReference type="ARBA" id="ARBA00022729"/>
    </source>
</evidence>
<dbReference type="Pfam" id="PF25106">
    <property type="entry name" value="VWA_4"/>
    <property type="match status" value="1"/>
</dbReference>
<name>A0A915BZJ6_PARUN</name>
<evidence type="ECO:0000256" key="2">
    <source>
        <dbReference type="ARBA" id="ARBA00022525"/>
    </source>
</evidence>
<feature type="region of interest" description="Disordered" evidence="4">
    <location>
        <begin position="79"/>
        <end position="99"/>
    </location>
</feature>
<evidence type="ECO:0000313" key="6">
    <source>
        <dbReference type="Proteomes" id="UP000887569"/>
    </source>
</evidence>